<dbReference type="GO" id="GO:0008168">
    <property type="term" value="F:methyltransferase activity"/>
    <property type="evidence" value="ECO:0007669"/>
    <property type="project" value="TreeGrafter"/>
</dbReference>
<evidence type="ECO:0000256" key="1">
    <source>
        <dbReference type="ARBA" id="ARBA00038158"/>
    </source>
</evidence>
<dbReference type="PANTHER" id="PTHR43591:SF24">
    <property type="entry name" value="2-METHOXY-6-POLYPRENYL-1,4-BENZOQUINOL METHYLASE, MITOCHONDRIAL"/>
    <property type="match status" value="1"/>
</dbReference>
<dbReference type="PANTHER" id="PTHR43591">
    <property type="entry name" value="METHYLTRANSFERASE"/>
    <property type="match status" value="1"/>
</dbReference>
<dbReference type="EMBL" id="CVQH01021751">
    <property type="protein sequence ID" value="CRK31465.1"/>
    <property type="molecule type" value="Genomic_DNA"/>
</dbReference>
<organism evidence="2 3">
    <name type="scientific">Verticillium longisporum</name>
    <name type="common">Verticillium dahliae var. longisporum</name>
    <dbReference type="NCBI Taxonomy" id="100787"/>
    <lineage>
        <taxon>Eukaryota</taxon>
        <taxon>Fungi</taxon>
        <taxon>Dikarya</taxon>
        <taxon>Ascomycota</taxon>
        <taxon>Pezizomycotina</taxon>
        <taxon>Sordariomycetes</taxon>
        <taxon>Hypocreomycetidae</taxon>
        <taxon>Glomerellales</taxon>
        <taxon>Plectosphaerellaceae</taxon>
        <taxon>Verticillium</taxon>
    </lineage>
</organism>
<comment type="similarity">
    <text evidence="1">Belongs to the methyltransferase superfamily. LaeA methyltransferase family.</text>
</comment>
<dbReference type="AlphaFoldDB" id="A0A0G4MBY5"/>
<evidence type="ECO:0008006" key="4">
    <source>
        <dbReference type="Google" id="ProtNLM"/>
    </source>
</evidence>
<protein>
    <recommendedName>
        <fullName evidence="4">Methyltransferase domain-containing protein</fullName>
    </recommendedName>
</protein>
<dbReference type="SUPFAM" id="SSF53335">
    <property type="entry name" value="S-adenosyl-L-methionine-dependent methyltransferases"/>
    <property type="match status" value="2"/>
</dbReference>
<keyword evidence="3" id="KW-1185">Reference proteome</keyword>
<reference evidence="2 3" key="1">
    <citation type="submission" date="2015-05" db="EMBL/GenBank/DDBJ databases">
        <authorList>
            <person name="Wang D.B."/>
            <person name="Wang M."/>
        </authorList>
    </citation>
    <scope>NUCLEOTIDE SEQUENCE [LARGE SCALE GENOMIC DNA]</scope>
    <source>
        <strain evidence="2">VL1</strain>
    </source>
</reference>
<dbReference type="STRING" id="100787.A0A0G4MBY5"/>
<accession>A0A0G4MBY5</accession>
<gene>
    <name evidence="2" type="ORF">BN1708_005467</name>
</gene>
<evidence type="ECO:0000313" key="2">
    <source>
        <dbReference type="EMBL" id="CRK31465.1"/>
    </source>
</evidence>
<evidence type="ECO:0000313" key="3">
    <source>
        <dbReference type="Proteomes" id="UP000044602"/>
    </source>
</evidence>
<dbReference type="Pfam" id="PF13489">
    <property type="entry name" value="Methyltransf_23"/>
    <property type="match status" value="2"/>
</dbReference>
<dbReference type="CDD" id="cd02440">
    <property type="entry name" value="AdoMet_MTases"/>
    <property type="match status" value="2"/>
</dbReference>
<dbReference type="InterPro" id="IPR029063">
    <property type="entry name" value="SAM-dependent_MTases_sf"/>
</dbReference>
<proteinExistence type="inferred from homology"/>
<dbReference type="Gene3D" id="3.40.50.150">
    <property type="entry name" value="Vaccinia Virus protein VP39"/>
    <property type="match status" value="2"/>
</dbReference>
<dbReference type="Proteomes" id="UP000044602">
    <property type="component" value="Unassembled WGS sequence"/>
</dbReference>
<sequence>MQDRKVIGKMDVFMESFVLDVIYSPSMRFDVLHRVVSLARQNKHFDNEVPDRARVLDLGTGTGIWAIDVSDALWKGPENHGLVHGLDLAYIQPADVPSTVSFMQADVEEPWPLRENDYDMIHIQLLKGGIRDWTDLYRKIFRHLKPGGYLEHVEIDWTFRSDDNTLTSDTALVAWSEAVHRALRTFGTPLDINDRIKGDLQALGFTDVTETIVKLPINPWADNKHDQELGRWFNLAATHAVNAMSLAPLTRVEGWPVEQVQSLGSEVKKNLCKLSIHAYCRLRNSGTQGHRENGRVYGEFRPGRYLFPIDEEEKDRFDVFHRVVSLARQNKHFDNEVPDRARVLDLGTGTGIWAIDVSDALWKGPENHGLVHGLDLAYIQPADVPSTVSFMQADVEEPWPLRENDYDLIHIQLLMGGIRDWADLYRKIFRHLKPGGYLEHVEIDWTFRSDDNTLTSDTALVAWSEAVHRALRTFGTPLDINDRIKGDLQAIGFRDVTETIVKLPINPWADNKHDQELGRWFNLAATHAVNAMSLAPLTRVEGWPVEQVQSLGSEVKKNLCKLSIHAYCRL</sequence>
<name>A0A0G4MBY5_VERLO</name>